<dbReference type="PROSITE" id="PS50125">
    <property type="entry name" value="GUANYLATE_CYCLASE_2"/>
    <property type="match status" value="1"/>
</dbReference>
<evidence type="ECO:0000313" key="7">
    <source>
        <dbReference type="Proteomes" id="UP000276133"/>
    </source>
</evidence>
<organism evidence="6 7">
    <name type="scientific">Brachionus plicatilis</name>
    <name type="common">Marine rotifer</name>
    <name type="synonym">Brachionus muelleri</name>
    <dbReference type="NCBI Taxonomy" id="10195"/>
    <lineage>
        <taxon>Eukaryota</taxon>
        <taxon>Metazoa</taxon>
        <taxon>Spiralia</taxon>
        <taxon>Gnathifera</taxon>
        <taxon>Rotifera</taxon>
        <taxon>Eurotatoria</taxon>
        <taxon>Monogononta</taxon>
        <taxon>Pseudotrocha</taxon>
        <taxon>Ploima</taxon>
        <taxon>Brachionidae</taxon>
        <taxon>Brachionus</taxon>
    </lineage>
</organism>
<dbReference type="InterPro" id="IPR038158">
    <property type="entry name" value="H-NOX_domain_sf"/>
</dbReference>
<feature type="domain" description="Guanylate cyclase" evidence="5">
    <location>
        <begin position="627"/>
        <end position="754"/>
    </location>
</feature>
<dbReference type="InterPro" id="IPR042463">
    <property type="entry name" value="HNOB_dom_associated_sf"/>
</dbReference>
<dbReference type="GO" id="GO:0070482">
    <property type="term" value="P:response to oxygen levels"/>
    <property type="evidence" value="ECO:0007669"/>
    <property type="project" value="TreeGrafter"/>
</dbReference>
<keyword evidence="3 6" id="KW-0456">Lyase</keyword>
<dbReference type="EMBL" id="REGN01007374">
    <property type="protein sequence ID" value="RNA06488.1"/>
    <property type="molecule type" value="Genomic_DNA"/>
</dbReference>
<dbReference type="InterPro" id="IPR029787">
    <property type="entry name" value="Nucleotide_cyclase"/>
</dbReference>
<gene>
    <name evidence="6" type="ORF">BpHYR1_038668</name>
</gene>
<accession>A0A3M7Q6B2</accession>
<comment type="caution">
    <text evidence="6">The sequence shown here is derived from an EMBL/GenBank/DDBJ whole genome shotgun (WGS) entry which is preliminary data.</text>
</comment>
<proteinExistence type="predicted"/>
<dbReference type="GO" id="GO:0000166">
    <property type="term" value="F:nucleotide binding"/>
    <property type="evidence" value="ECO:0007669"/>
    <property type="project" value="UniProtKB-KW"/>
</dbReference>
<protein>
    <recommendedName>
        <fullName evidence="1">guanylate cyclase</fullName>
        <ecNumber evidence="1">4.6.1.2</ecNumber>
    </recommendedName>
</protein>
<dbReference type="PANTHER" id="PTHR45655:SF6">
    <property type="entry name" value="HEAD-SPECIFIC GUANYLATE CYCLASE"/>
    <property type="match status" value="1"/>
</dbReference>
<evidence type="ECO:0000259" key="5">
    <source>
        <dbReference type="PROSITE" id="PS50125"/>
    </source>
</evidence>
<dbReference type="PANTHER" id="PTHR45655">
    <property type="entry name" value="GUANYLATE CYCLASE SOLUBLE SUBUNIT BETA-2"/>
    <property type="match status" value="1"/>
</dbReference>
<dbReference type="CDD" id="cd07302">
    <property type="entry name" value="CHD"/>
    <property type="match status" value="1"/>
</dbReference>
<dbReference type="AlphaFoldDB" id="A0A3M7Q6B2"/>
<dbReference type="SUPFAM" id="SSF55073">
    <property type="entry name" value="Nucleotide cyclase"/>
    <property type="match status" value="1"/>
</dbReference>
<dbReference type="SMART" id="SM00044">
    <property type="entry name" value="CYCc"/>
    <property type="match status" value="1"/>
</dbReference>
<reference evidence="6 7" key="1">
    <citation type="journal article" date="2018" name="Sci. Rep.">
        <title>Genomic signatures of local adaptation to the degree of environmental predictability in rotifers.</title>
        <authorList>
            <person name="Franch-Gras L."/>
            <person name="Hahn C."/>
            <person name="Garcia-Roger E.M."/>
            <person name="Carmona M.J."/>
            <person name="Serra M."/>
            <person name="Gomez A."/>
        </authorList>
    </citation>
    <scope>NUCLEOTIDE SEQUENCE [LARGE SCALE GENOMIC DNA]</scope>
    <source>
        <strain evidence="6">HYR1</strain>
    </source>
</reference>
<keyword evidence="7" id="KW-1185">Reference proteome</keyword>
<dbReference type="InterPro" id="IPR001054">
    <property type="entry name" value="A/G_cyclase"/>
</dbReference>
<dbReference type="OrthoDB" id="6127067at2759"/>
<dbReference type="InterPro" id="IPR011645">
    <property type="entry name" value="HNOB_dom_associated"/>
</dbReference>
<dbReference type="GO" id="GO:0008074">
    <property type="term" value="C:guanylate cyclase complex, soluble"/>
    <property type="evidence" value="ECO:0007669"/>
    <property type="project" value="TreeGrafter"/>
</dbReference>
<dbReference type="Pfam" id="PF07701">
    <property type="entry name" value="HNOBA"/>
    <property type="match status" value="1"/>
</dbReference>
<dbReference type="Proteomes" id="UP000276133">
    <property type="component" value="Unassembled WGS sequence"/>
</dbReference>
<dbReference type="GO" id="GO:0019934">
    <property type="term" value="P:cGMP-mediated signaling"/>
    <property type="evidence" value="ECO:0007669"/>
    <property type="project" value="TreeGrafter"/>
</dbReference>
<dbReference type="Gene3D" id="6.10.250.780">
    <property type="match status" value="1"/>
</dbReference>
<evidence type="ECO:0000256" key="1">
    <source>
        <dbReference type="ARBA" id="ARBA00012202"/>
    </source>
</evidence>
<sequence>MGNCTSDQNDKLLKKHFQKSNGTEIIEAFIHQKILDHHESMVSQHFSCCCICHINHCYNTCTRCHKNKFLSMLIKEYEVVKRQAYSSCQTNPVKKPIRDFQDNYFCINHDAQLNNFVCNQDILTKENWSFSKYSTLKFPSKQINMCKAANYAERADSGSAKIDLIKHENLLLTSNCYAQKINDNILYSVNENFVNENLDKKMLQNFAFEKLKLESIIESVGFILIPSAKYAHQALIDLVNYYDQSNLIKNQGLNLSQNQTNLEALKFQELNQDTINDVLNLLGSNSNTCANQCEQIFGYFYFKNLYNDYQRELESISSSIQAFYSNLNSFYEPLINHENFGPLFQSKCAPTFRSEIDHSSAKVLKIFFTSQKQSVFFQNFYCGLIEASGLYVFHSHICVKISGNFTYSISSDANQSLFSQNEPISENPDDLNMSVEIFKSTYPFTILINRDLLICQLGDGLAKQIGHLIIDIAHFESYFQIIKPLLKLDFNELLCNQNMAFVLKISASDMLLKGSVMYLCETDCLMFICSPVISSLEELTGRGLFISDIPIHDSTRDIILIGEQTKAQEGLKFRMEKLNKSIVQAQQDTEENKQKNIELLNMIFPSDIASLLWRGEKVQARNVNLVTLLYSDIVGFTSICSLAQPIEVIEMLKRLYTDFDHVCEMLDVYKIETIGDAYIVAGGLHKPSDFHAQQIAWMALLMMKFSSSNYTPQGDEIRMRIGIHAGEVLAGIVGFKQPRYCLFGNNCAITNKFESTSEEKRVHVSPVAKGLIEQIDGFEFESRGSSFLPVNWDYNLGCETWFLNSYRNKKLGDTDCVLAHVQEALKQFAINQD</sequence>
<dbReference type="GO" id="GO:0004383">
    <property type="term" value="F:guanylate cyclase activity"/>
    <property type="evidence" value="ECO:0007669"/>
    <property type="project" value="UniProtKB-EC"/>
</dbReference>
<name>A0A3M7Q6B2_BRAPC</name>
<evidence type="ECO:0000256" key="2">
    <source>
        <dbReference type="ARBA" id="ARBA00022741"/>
    </source>
</evidence>
<evidence type="ECO:0000313" key="6">
    <source>
        <dbReference type="EMBL" id="RNA06488.1"/>
    </source>
</evidence>
<dbReference type="EC" id="4.6.1.2" evidence="1"/>
<keyword evidence="4" id="KW-0141">cGMP biosynthesis</keyword>
<dbReference type="Gene3D" id="3.30.450.260">
    <property type="entry name" value="Haem NO binding associated domain"/>
    <property type="match status" value="1"/>
</dbReference>
<dbReference type="Gene3D" id="3.30.70.1230">
    <property type="entry name" value="Nucleotide cyclase"/>
    <property type="match status" value="1"/>
</dbReference>
<dbReference type="STRING" id="10195.A0A3M7Q6B2"/>
<dbReference type="Pfam" id="PF00211">
    <property type="entry name" value="Guanylate_cyc"/>
    <property type="match status" value="1"/>
</dbReference>
<dbReference type="GO" id="GO:0020037">
    <property type="term" value="F:heme binding"/>
    <property type="evidence" value="ECO:0007669"/>
    <property type="project" value="InterPro"/>
</dbReference>
<evidence type="ECO:0000256" key="4">
    <source>
        <dbReference type="ARBA" id="ARBA00023293"/>
    </source>
</evidence>
<keyword evidence="2" id="KW-0547">Nucleotide-binding</keyword>
<evidence type="ECO:0000256" key="3">
    <source>
        <dbReference type="ARBA" id="ARBA00023239"/>
    </source>
</evidence>
<dbReference type="Gene3D" id="3.90.1520.10">
    <property type="entry name" value="H-NOX domain"/>
    <property type="match status" value="1"/>
</dbReference>